<comment type="caution">
    <text evidence="2">The sequence shown here is derived from an EMBL/GenBank/DDBJ whole genome shotgun (WGS) entry which is preliminary data.</text>
</comment>
<gene>
    <name evidence="2" type="ORF">G5575_13650</name>
</gene>
<feature type="transmembrane region" description="Helical" evidence="1">
    <location>
        <begin position="116"/>
        <end position="135"/>
    </location>
</feature>
<feature type="transmembrane region" description="Helical" evidence="1">
    <location>
        <begin position="191"/>
        <end position="212"/>
    </location>
</feature>
<accession>A0A6M1SPF2</accession>
<feature type="transmembrane region" description="Helical" evidence="1">
    <location>
        <begin position="271"/>
        <end position="292"/>
    </location>
</feature>
<dbReference type="Pfam" id="PF14897">
    <property type="entry name" value="EpsG"/>
    <property type="match status" value="1"/>
</dbReference>
<dbReference type="RefSeq" id="WP_164534818.1">
    <property type="nucleotide sequence ID" value="NZ_JAALFG010000003.1"/>
</dbReference>
<feature type="transmembrane region" description="Helical" evidence="1">
    <location>
        <begin position="243"/>
        <end position="262"/>
    </location>
</feature>
<dbReference type="EMBL" id="JAALFG010000003">
    <property type="protein sequence ID" value="NGP18554.1"/>
    <property type="molecule type" value="Genomic_DNA"/>
</dbReference>
<evidence type="ECO:0000313" key="3">
    <source>
        <dbReference type="Proteomes" id="UP000474802"/>
    </source>
</evidence>
<keyword evidence="1" id="KW-0472">Membrane</keyword>
<evidence type="ECO:0000313" key="2">
    <source>
        <dbReference type="EMBL" id="NGP18554.1"/>
    </source>
</evidence>
<organism evidence="2 3">
    <name type="scientific">Devosia aurantiaca</name>
    <dbReference type="NCBI Taxonomy" id="2714858"/>
    <lineage>
        <taxon>Bacteria</taxon>
        <taxon>Pseudomonadati</taxon>
        <taxon>Pseudomonadota</taxon>
        <taxon>Alphaproteobacteria</taxon>
        <taxon>Hyphomicrobiales</taxon>
        <taxon>Devosiaceae</taxon>
        <taxon>Devosia</taxon>
    </lineage>
</organism>
<keyword evidence="3" id="KW-1185">Reference proteome</keyword>
<protein>
    <submittedName>
        <fullName evidence="2">EpsG family protein</fullName>
    </submittedName>
</protein>
<feature type="transmembrane region" description="Helical" evidence="1">
    <location>
        <begin position="298"/>
        <end position="316"/>
    </location>
</feature>
<keyword evidence="1" id="KW-1133">Transmembrane helix</keyword>
<dbReference type="Proteomes" id="UP000474802">
    <property type="component" value="Unassembled WGS sequence"/>
</dbReference>
<reference evidence="2 3" key="2">
    <citation type="submission" date="2020-03" db="EMBL/GenBank/DDBJ databases">
        <title>Devosia chinhatensis sp. nov., isolated from a hexachlorocyclohexane (HCH) dump site in India.</title>
        <authorList>
            <person name="Kumar M."/>
            <person name="Lal R."/>
        </authorList>
    </citation>
    <scope>NUCLEOTIDE SEQUENCE [LARGE SCALE GENOMIC DNA]</scope>
    <source>
        <strain evidence="2 3">H239</strain>
    </source>
</reference>
<reference evidence="2 3" key="1">
    <citation type="submission" date="2020-02" db="EMBL/GenBank/DDBJ databases">
        <authorList>
            <person name="Khan S.A."/>
            <person name="Jeon C.O."/>
            <person name="Chun B.H."/>
        </authorList>
    </citation>
    <scope>NUCLEOTIDE SEQUENCE [LARGE SCALE GENOMIC DNA]</scope>
    <source>
        <strain evidence="2 3">H239</strain>
    </source>
</reference>
<dbReference type="InterPro" id="IPR049458">
    <property type="entry name" value="EpsG-like"/>
</dbReference>
<feature type="transmembrane region" description="Helical" evidence="1">
    <location>
        <begin position="321"/>
        <end position="340"/>
    </location>
</feature>
<keyword evidence="1" id="KW-0812">Transmembrane</keyword>
<feature type="transmembrane region" description="Helical" evidence="1">
    <location>
        <begin position="87"/>
        <end position="109"/>
    </location>
</feature>
<feature type="transmembrane region" description="Helical" evidence="1">
    <location>
        <begin position="155"/>
        <end position="179"/>
    </location>
</feature>
<dbReference type="AlphaFoldDB" id="A0A6M1SPF2"/>
<proteinExistence type="predicted"/>
<evidence type="ECO:0000256" key="1">
    <source>
        <dbReference type="SAM" id="Phobius"/>
    </source>
</evidence>
<sequence>MSAWIYWVPFVAFAALSFAPQRFHRAWFSAAAIVLIVYVGLRHEVGADWGAYIAMIERAGTNGLTYSLRDTDPGYAMLNWLGANGLGGIYFVNLVCATLSVIPLVIFCATRKNPALALLVAVPYLITVVYMGYTRQGVAVGFGMLAILAVERQRIVWFLCAVTVAALFHKAAVCLFVFSPALFAGRLDRPYLARAMGIALYALVLTMVLLGYEAAFLSQEYILATGDAPGPGVAEAGLRSEGAIVRLAQAVVAVAAFILIAWRTRLKPAELWLWSIVSFAILALFVLAFYRSTLADRTALFFLPLQLYAFATLPSLFRRPLALFAQIAIISCFAASYWVWLTYGSDADKWIPYNSAMGQPVLVARESSQ</sequence>
<name>A0A6M1SPF2_9HYPH</name>